<evidence type="ECO:0008006" key="3">
    <source>
        <dbReference type="Google" id="ProtNLM"/>
    </source>
</evidence>
<organism evidence="1 2">
    <name type="scientific">Mythimna separata</name>
    <name type="common">Oriental armyworm</name>
    <name type="synonym">Pseudaletia separata</name>
    <dbReference type="NCBI Taxonomy" id="271217"/>
    <lineage>
        <taxon>Eukaryota</taxon>
        <taxon>Metazoa</taxon>
        <taxon>Ecdysozoa</taxon>
        <taxon>Arthropoda</taxon>
        <taxon>Hexapoda</taxon>
        <taxon>Insecta</taxon>
        <taxon>Pterygota</taxon>
        <taxon>Neoptera</taxon>
        <taxon>Endopterygota</taxon>
        <taxon>Lepidoptera</taxon>
        <taxon>Glossata</taxon>
        <taxon>Ditrysia</taxon>
        <taxon>Noctuoidea</taxon>
        <taxon>Noctuidae</taxon>
        <taxon>Noctuinae</taxon>
        <taxon>Hadenini</taxon>
        <taxon>Mythimna</taxon>
    </lineage>
</organism>
<dbReference type="AlphaFoldDB" id="A0AAD7YYQ1"/>
<dbReference type="InterPro" id="IPR036397">
    <property type="entry name" value="RNaseH_sf"/>
</dbReference>
<dbReference type="Proteomes" id="UP001231518">
    <property type="component" value="Chromosome 6"/>
</dbReference>
<proteinExistence type="predicted"/>
<accession>A0AAD7YYQ1</accession>
<reference evidence="1" key="1">
    <citation type="submission" date="2023-03" db="EMBL/GenBank/DDBJ databases">
        <title>Chromosome-level genomes of two armyworms, Mythimna separata and Mythimna loreyi, provide insights into the biosynthesis and reception of sex pheromones.</title>
        <authorList>
            <person name="Zhao H."/>
        </authorList>
    </citation>
    <scope>NUCLEOTIDE SEQUENCE</scope>
    <source>
        <strain evidence="1">BeijingLab</strain>
        <tissue evidence="1">Pupa</tissue>
    </source>
</reference>
<name>A0AAD7YYQ1_MYTSE</name>
<comment type="caution">
    <text evidence="1">The sequence shown here is derived from an EMBL/GenBank/DDBJ whole genome shotgun (WGS) entry which is preliminary data.</text>
</comment>
<evidence type="ECO:0000313" key="2">
    <source>
        <dbReference type="Proteomes" id="UP001231518"/>
    </source>
</evidence>
<evidence type="ECO:0000313" key="1">
    <source>
        <dbReference type="EMBL" id="KAJ8732944.1"/>
    </source>
</evidence>
<keyword evidence="2" id="KW-1185">Reference proteome</keyword>
<dbReference type="EMBL" id="JARGEI010000004">
    <property type="protein sequence ID" value="KAJ8732944.1"/>
    <property type="molecule type" value="Genomic_DNA"/>
</dbReference>
<dbReference type="GO" id="GO:0003676">
    <property type="term" value="F:nucleic acid binding"/>
    <property type="evidence" value="ECO:0007669"/>
    <property type="project" value="InterPro"/>
</dbReference>
<gene>
    <name evidence="1" type="ORF">PYW07_015543</name>
</gene>
<protein>
    <recommendedName>
        <fullName evidence="3">RNase H type-1 domain-containing protein</fullName>
    </recommendedName>
</protein>
<sequence>MITPDRVSLSQVCLPPTLPRRNPRNTDRAVYVRSLNSKLVLPSDSLTNVDTAQIDAQVDQLTESLLSSYHAACPETFPRDTPGKQPWWGADLERKRGKVRKALNRAMNTCADEDWDAYYAAKSSYKKCIRYRRTTGWRKFCGSIETCQQANRVRKVLAQQNTPEIATLRKPDNTLTSSPEEARRILVETHFPDCVFAQEATMAAVRLKTLDLWGKRVTQHTGLLEELNNELPLTRAINDRIPKQFIFDKKYKIQLHEDHRCEGLRPTELRIFTDGSKTGNGTGAGVFSEDLNIHIATPLGVHNTVFQAECLGISLAALAITTR</sequence>
<dbReference type="Gene3D" id="3.30.420.10">
    <property type="entry name" value="Ribonuclease H-like superfamily/Ribonuclease H"/>
    <property type="match status" value="1"/>
</dbReference>